<dbReference type="EMBL" id="VDEP01000208">
    <property type="protein sequence ID" value="KAA1123484.1"/>
    <property type="molecule type" value="Genomic_DNA"/>
</dbReference>
<evidence type="ECO:0000313" key="5">
    <source>
        <dbReference type="Proteomes" id="UP000325313"/>
    </source>
</evidence>
<keyword evidence="1" id="KW-0732">Signal</keyword>
<protein>
    <submittedName>
        <fullName evidence="2">Uncharacterized protein</fullName>
    </submittedName>
</protein>
<dbReference type="AlphaFoldDB" id="A0A5B0PJ15"/>
<feature type="signal peptide" evidence="1">
    <location>
        <begin position="1"/>
        <end position="22"/>
    </location>
</feature>
<evidence type="ECO:0000313" key="4">
    <source>
        <dbReference type="Proteomes" id="UP000324748"/>
    </source>
</evidence>
<organism evidence="2 4">
    <name type="scientific">Puccinia graminis f. sp. tritici</name>
    <dbReference type="NCBI Taxonomy" id="56615"/>
    <lineage>
        <taxon>Eukaryota</taxon>
        <taxon>Fungi</taxon>
        <taxon>Dikarya</taxon>
        <taxon>Basidiomycota</taxon>
        <taxon>Pucciniomycotina</taxon>
        <taxon>Pucciniomycetes</taxon>
        <taxon>Pucciniales</taxon>
        <taxon>Pucciniaceae</taxon>
        <taxon>Puccinia</taxon>
    </lineage>
</organism>
<proteinExistence type="predicted"/>
<dbReference type="EMBL" id="VSWC01000054">
    <property type="protein sequence ID" value="KAA1099899.1"/>
    <property type="molecule type" value="Genomic_DNA"/>
</dbReference>
<evidence type="ECO:0000256" key="1">
    <source>
        <dbReference type="SAM" id="SignalP"/>
    </source>
</evidence>
<evidence type="ECO:0000313" key="3">
    <source>
        <dbReference type="EMBL" id="KAA1123484.1"/>
    </source>
</evidence>
<sequence length="123" mass="13615">MQISSIFCMVLVCNLSIYPCLASLIKGVGKRCPECLNTKPRKQRLIDMGNTLVSLETFETMKCHEFPGRNNCDGNLTAEGYHCLKCGTLGWIPRTVCPFHNRIPPPLIFSPQKPGEKGSTSNA</sequence>
<accession>A0A5B0PJ15</accession>
<reference evidence="4 5" key="1">
    <citation type="submission" date="2019-05" db="EMBL/GenBank/DDBJ databases">
        <title>Emergence of the Ug99 lineage of the wheat stem rust pathogen through somatic hybridization.</title>
        <authorList>
            <person name="Li F."/>
            <person name="Upadhyaya N.M."/>
            <person name="Sperschneider J."/>
            <person name="Matny O."/>
            <person name="Nguyen-Phuc H."/>
            <person name="Mago R."/>
            <person name="Raley C."/>
            <person name="Miller M.E."/>
            <person name="Silverstein K.A.T."/>
            <person name="Henningsen E."/>
            <person name="Hirsch C.D."/>
            <person name="Visser B."/>
            <person name="Pretorius Z.A."/>
            <person name="Steffenson B.J."/>
            <person name="Schwessinger B."/>
            <person name="Dodds P.N."/>
            <person name="Figueroa M."/>
        </authorList>
    </citation>
    <scope>NUCLEOTIDE SEQUENCE [LARGE SCALE GENOMIC DNA]</scope>
    <source>
        <strain evidence="2">21-0</strain>
        <strain evidence="3 5">Ug99</strain>
    </source>
</reference>
<gene>
    <name evidence="2" type="ORF">PGT21_024182</name>
    <name evidence="3" type="ORF">PGTUg99_019599</name>
</gene>
<evidence type="ECO:0000313" key="2">
    <source>
        <dbReference type="EMBL" id="KAA1099899.1"/>
    </source>
</evidence>
<comment type="caution">
    <text evidence="2">The sequence shown here is derived from an EMBL/GenBank/DDBJ whole genome shotgun (WGS) entry which is preliminary data.</text>
</comment>
<keyword evidence="4" id="KW-1185">Reference proteome</keyword>
<dbReference type="Proteomes" id="UP000324748">
    <property type="component" value="Unassembled WGS sequence"/>
</dbReference>
<dbReference type="Proteomes" id="UP000325313">
    <property type="component" value="Unassembled WGS sequence"/>
</dbReference>
<name>A0A5B0PJ15_PUCGR</name>
<feature type="chain" id="PRO_5036137769" evidence="1">
    <location>
        <begin position="23"/>
        <end position="123"/>
    </location>
</feature>